<dbReference type="GO" id="GO:0016020">
    <property type="term" value="C:membrane"/>
    <property type="evidence" value="ECO:0007669"/>
    <property type="project" value="UniProtKB-SubCell"/>
</dbReference>
<proteinExistence type="predicted"/>
<keyword evidence="4 6" id="KW-0472">Membrane</keyword>
<name>A0A7R9BBJ8_9CRUS</name>
<dbReference type="OrthoDB" id="10068803at2759"/>
<evidence type="ECO:0000256" key="6">
    <source>
        <dbReference type="SAM" id="Phobius"/>
    </source>
</evidence>
<feature type="transmembrane region" description="Helical" evidence="6">
    <location>
        <begin position="394"/>
        <end position="413"/>
    </location>
</feature>
<feature type="transmembrane region" description="Helical" evidence="6">
    <location>
        <begin position="115"/>
        <end position="140"/>
    </location>
</feature>
<feature type="transmembrane region" description="Helical" evidence="6">
    <location>
        <begin position="332"/>
        <end position="351"/>
    </location>
</feature>
<dbReference type="SUPFAM" id="SSF81324">
    <property type="entry name" value="Voltage-gated potassium channels"/>
    <property type="match status" value="1"/>
</dbReference>
<accession>A0A7R9BBJ8</accession>
<gene>
    <name evidence="8" type="ORF">NMOB1V02_LOCUS78</name>
</gene>
<dbReference type="PANTHER" id="PTHR46726:SF1">
    <property type="entry name" value="TWO-PORE CALCIUM CHANNEL 3"/>
    <property type="match status" value="1"/>
</dbReference>
<evidence type="ECO:0000256" key="4">
    <source>
        <dbReference type="ARBA" id="ARBA00023136"/>
    </source>
</evidence>
<evidence type="ECO:0000259" key="7">
    <source>
        <dbReference type="Pfam" id="PF00520"/>
    </source>
</evidence>
<protein>
    <recommendedName>
        <fullName evidence="7">Ion transport domain-containing protein</fullName>
    </recommendedName>
</protein>
<keyword evidence="3 6" id="KW-1133">Transmembrane helix</keyword>
<evidence type="ECO:0000256" key="3">
    <source>
        <dbReference type="ARBA" id="ARBA00022989"/>
    </source>
</evidence>
<feature type="domain" description="Ion transport" evidence="7">
    <location>
        <begin position="77"/>
        <end position="145"/>
    </location>
</feature>
<feature type="compositionally biased region" description="Acidic residues" evidence="5">
    <location>
        <begin position="640"/>
        <end position="649"/>
    </location>
</feature>
<sequence>MNAEYGSTTLNAVSCEGDVEISEVNSARNEQSAEQPRITAAVDQDYILATVYIRDARDGHNLPFIPEQPFIRNLTYPNGDPYFQNYLDSFFDIYVLVTTANNPDVMMPAFEMNRWSVLVFGSCIVICLYIVMSIFLAVIFDNFKKHLKNEIKEAVYLKRKLVAKAFHLLKNSNINRLEIPSAGENEEKGEEISWSTFSTWMSVYVMPGRSKPFVKILWNVLDDDGSDGLTLRKFLGIADLLNVHVSEVTDRRKLFEIYLPSVYNAAPSRFLRKLVRMRIFRYSFDFLILVNAIFIGFDVEGDWIFLALFTIEILLKLYTFGGEEFFKRFWNVFDFIVIGSADVLLIVEAILHDVSDTRASLDALLVLRVLRVVKLIGSVKGFKIIIKTIMNLGPALVIYGAVLFVFYYVYAIIGMELFAGLIQSSNYLTGETSTYCENPLLENSTFAALKYCSNNFNDIASSFVILYELTVVNQWHVLAQGFSLVTSKWARIYFMSFHLICVVVILNIFMAFVIEGYLLESCFSKDAVESKLEAKINEMGLGLGSVPTWIAASDSKKPPDSLLQNMEGGEEDDETFDADHEPRQFESLVEANAPAGIDYEEWIRRAQDSLAVANESKIRFHLSGSKSVEAVLHRMFENEIGDDDLGEESSDVRCRPRRQTLDNVA</sequence>
<evidence type="ECO:0000313" key="9">
    <source>
        <dbReference type="Proteomes" id="UP000678499"/>
    </source>
</evidence>
<evidence type="ECO:0000313" key="8">
    <source>
        <dbReference type="EMBL" id="CAD7272129.1"/>
    </source>
</evidence>
<feature type="region of interest" description="Disordered" evidence="5">
    <location>
        <begin position="640"/>
        <end position="665"/>
    </location>
</feature>
<dbReference type="InterPro" id="IPR027359">
    <property type="entry name" value="Volt_channel_dom_sf"/>
</dbReference>
<evidence type="ECO:0000256" key="1">
    <source>
        <dbReference type="ARBA" id="ARBA00004141"/>
    </source>
</evidence>
<dbReference type="Gene3D" id="1.20.120.350">
    <property type="entry name" value="Voltage-gated potassium channels. Chain C"/>
    <property type="match status" value="1"/>
</dbReference>
<dbReference type="Pfam" id="PF00520">
    <property type="entry name" value="Ion_trans"/>
    <property type="match status" value="2"/>
</dbReference>
<dbReference type="GO" id="GO:0005216">
    <property type="term" value="F:monoatomic ion channel activity"/>
    <property type="evidence" value="ECO:0007669"/>
    <property type="project" value="InterPro"/>
</dbReference>
<keyword evidence="2 6" id="KW-0812">Transmembrane</keyword>
<dbReference type="PANTHER" id="PTHR46726">
    <property type="entry name" value="TWO PORE CHANNEL 3"/>
    <property type="match status" value="1"/>
</dbReference>
<feature type="transmembrane region" description="Helical" evidence="6">
    <location>
        <begin position="492"/>
        <end position="514"/>
    </location>
</feature>
<evidence type="ECO:0000256" key="5">
    <source>
        <dbReference type="SAM" id="MobiDB-lite"/>
    </source>
</evidence>
<keyword evidence="9" id="KW-1185">Reference proteome</keyword>
<organism evidence="8">
    <name type="scientific">Notodromas monacha</name>
    <dbReference type="NCBI Taxonomy" id="399045"/>
    <lineage>
        <taxon>Eukaryota</taxon>
        <taxon>Metazoa</taxon>
        <taxon>Ecdysozoa</taxon>
        <taxon>Arthropoda</taxon>
        <taxon>Crustacea</taxon>
        <taxon>Oligostraca</taxon>
        <taxon>Ostracoda</taxon>
        <taxon>Podocopa</taxon>
        <taxon>Podocopida</taxon>
        <taxon>Cypridocopina</taxon>
        <taxon>Cypridoidea</taxon>
        <taxon>Cyprididae</taxon>
        <taxon>Notodromas</taxon>
    </lineage>
</organism>
<dbReference type="Proteomes" id="UP000678499">
    <property type="component" value="Unassembled WGS sequence"/>
</dbReference>
<dbReference type="EMBL" id="CAJPEX010000005">
    <property type="protein sequence ID" value="CAG0912281.1"/>
    <property type="molecule type" value="Genomic_DNA"/>
</dbReference>
<feature type="domain" description="Ion transport" evidence="7">
    <location>
        <begin position="302"/>
        <end position="516"/>
    </location>
</feature>
<dbReference type="Gene3D" id="1.10.287.70">
    <property type="match status" value="2"/>
</dbReference>
<feature type="transmembrane region" description="Helical" evidence="6">
    <location>
        <begin position="279"/>
        <end position="297"/>
    </location>
</feature>
<comment type="subcellular location">
    <subcellularLocation>
        <location evidence="1">Membrane</location>
        <topology evidence="1">Multi-pass membrane protein</topology>
    </subcellularLocation>
</comment>
<dbReference type="AlphaFoldDB" id="A0A7R9BBJ8"/>
<dbReference type="InterPro" id="IPR005821">
    <property type="entry name" value="Ion_trans_dom"/>
</dbReference>
<evidence type="ECO:0000256" key="2">
    <source>
        <dbReference type="ARBA" id="ARBA00022692"/>
    </source>
</evidence>
<feature type="region of interest" description="Disordered" evidence="5">
    <location>
        <begin position="554"/>
        <end position="577"/>
    </location>
</feature>
<dbReference type="EMBL" id="OA882042">
    <property type="protein sequence ID" value="CAD7272129.1"/>
    <property type="molecule type" value="Genomic_DNA"/>
</dbReference>
<feature type="transmembrane region" description="Helical" evidence="6">
    <location>
        <begin position="303"/>
        <end position="320"/>
    </location>
</feature>
<reference evidence="8" key="1">
    <citation type="submission" date="2020-11" db="EMBL/GenBank/DDBJ databases">
        <authorList>
            <person name="Tran Van P."/>
        </authorList>
    </citation>
    <scope>NUCLEOTIDE SEQUENCE</scope>
</reference>